<evidence type="ECO:0000313" key="7">
    <source>
        <dbReference type="EMBL" id="OUC76306.1"/>
    </source>
</evidence>
<dbReference type="GO" id="GO:0000976">
    <property type="term" value="F:transcription cis-regulatory region binding"/>
    <property type="evidence" value="ECO:0007669"/>
    <property type="project" value="TreeGrafter"/>
</dbReference>
<evidence type="ECO:0000256" key="4">
    <source>
        <dbReference type="PROSITE-ProRule" id="PRU00335"/>
    </source>
</evidence>
<dbReference type="InterPro" id="IPR001647">
    <property type="entry name" value="HTH_TetR"/>
</dbReference>
<dbReference type="Pfam" id="PF00440">
    <property type="entry name" value="TetR_N"/>
    <property type="match status" value="1"/>
</dbReference>
<dbReference type="Proteomes" id="UP000194632">
    <property type="component" value="Unassembled WGS sequence"/>
</dbReference>
<keyword evidence="3" id="KW-0804">Transcription</keyword>
<evidence type="ECO:0000256" key="2">
    <source>
        <dbReference type="ARBA" id="ARBA00023125"/>
    </source>
</evidence>
<dbReference type="OrthoDB" id="9796019at2"/>
<evidence type="ECO:0000256" key="3">
    <source>
        <dbReference type="ARBA" id="ARBA00023163"/>
    </source>
</evidence>
<keyword evidence="1" id="KW-0805">Transcription regulation</keyword>
<dbReference type="SUPFAM" id="SSF46689">
    <property type="entry name" value="Homeodomain-like"/>
    <property type="match status" value="1"/>
</dbReference>
<feature type="DNA-binding region" description="H-T-H motif" evidence="4">
    <location>
        <begin position="46"/>
        <end position="65"/>
    </location>
</feature>
<reference evidence="7 8" key="1">
    <citation type="submission" date="2017-05" db="EMBL/GenBank/DDBJ databases">
        <title>Biotechnological potential of actinobacteria isolated from South African environments.</title>
        <authorList>
            <person name="Le Roes-Hill M."/>
            <person name="Prins A."/>
            <person name="Durrell K.A."/>
        </authorList>
    </citation>
    <scope>NUCLEOTIDE SEQUENCE [LARGE SCALE GENOMIC DNA]</scope>
    <source>
        <strain evidence="7">BS2</strain>
    </source>
</reference>
<gene>
    <name evidence="7" type="ORF">CA982_22390</name>
</gene>
<dbReference type="InterPro" id="IPR009057">
    <property type="entry name" value="Homeodomain-like_sf"/>
</dbReference>
<dbReference type="Pfam" id="PF16859">
    <property type="entry name" value="TetR_C_11"/>
    <property type="match status" value="1"/>
</dbReference>
<dbReference type="GO" id="GO:0003700">
    <property type="term" value="F:DNA-binding transcription factor activity"/>
    <property type="evidence" value="ECO:0007669"/>
    <property type="project" value="TreeGrafter"/>
</dbReference>
<dbReference type="RefSeq" id="WP_086537392.1">
    <property type="nucleotide sequence ID" value="NZ_NGFO01000035.1"/>
</dbReference>
<name>A0A243Q4K9_9ACTN</name>
<sequence>MSDASSRPVVPQAGVARPGGRTAAVRGSVLSATEDALIEHGFAGIDLSSLARAAGVGKTTIYRRWGTPQCVVADLLDDMAARSVTATRTGNLDADLRANAELVVRTLTHPRQGRLFAALIAASTHDRDTKAALAEFFRRRVEEWSLPIIDAIERGEVPPNTDPIAVVRHLSAPLYYQFLTMTTPLDDLAADRAARATVAAMRAQCFAKSDAAS</sequence>
<dbReference type="Gene3D" id="1.10.10.60">
    <property type="entry name" value="Homeodomain-like"/>
    <property type="match status" value="1"/>
</dbReference>
<evidence type="ECO:0000259" key="6">
    <source>
        <dbReference type="PROSITE" id="PS50977"/>
    </source>
</evidence>
<feature type="region of interest" description="Disordered" evidence="5">
    <location>
        <begin position="1"/>
        <end position="21"/>
    </location>
</feature>
<dbReference type="PANTHER" id="PTHR30055">
    <property type="entry name" value="HTH-TYPE TRANSCRIPTIONAL REGULATOR RUTR"/>
    <property type="match status" value="1"/>
</dbReference>
<comment type="caution">
    <text evidence="7">The sequence shown here is derived from an EMBL/GenBank/DDBJ whole genome shotgun (WGS) entry which is preliminary data.</text>
</comment>
<keyword evidence="8" id="KW-1185">Reference proteome</keyword>
<feature type="domain" description="HTH tetR-type" evidence="6">
    <location>
        <begin position="23"/>
        <end position="83"/>
    </location>
</feature>
<accession>A0A243Q4K9</accession>
<proteinExistence type="predicted"/>
<dbReference type="PROSITE" id="PS50977">
    <property type="entry name" value="HTH_TETR_2"/>
    <property type="match status" value="1"/>
</dbReference>
<evidence type="ECO:0000256" key="1">
    <source>
        <dbReference type="ARBA" id="ARBA00023015"/>
    </source>
</evidence>
<dbReference type="InterPro" id="IPR036271">
    <property type="entry name" value="Tet_transcr_reg_TetR-rel_C_sf"/>
</dbReference>
<dbReference type="EMBL" id="NGFO01000035">
    <property type="protein sequence ID" value="OUC76306.1"/>
    <property type="molecule type" value="Genomic_DNA"/>
</dbReference>
<dbReference type="InterPro" id="IPR011075">
    <property type="entry name" value="TetR_C"/>
</dbReference>
<organism evidence="7 8">
    <name type="scientific">Gordonia lacunae</name>
    <dbReference type="NCBI Taxonomy" id="417102"/>
    <lineage>
        <taxon>Bacteria</taxon>
        <taxon>Bacillati</taxon>
        <taxon>Actinomycetota</taxon>
        <taxon>Actinomycetes</taxon>
        <taxon>Mycobacteriales</taxon>
        <taxon>Gordoniaceae</taxon>
        <taxon>Gordonia</taxon>
    </lineage>
</organism>
<keyword evidence="2 4" id="KW-0238">DNA-binding</keyword>
<evidence type="ECO:0000256" key="5">
    <source>
        <dbReference type="SAM" id="MobiDB-lite"/>
    </source>
</evidence>
<dbReference type="AlphaFoldDB" id="A0A243Q4K9"/>
<evidence type="ECO:0000313" key="8">
    <source>
        <dbReference type="Proteomes" id="UP000194632"/>
    </source>
</evidence>
<dbReference type="PANTHER" id="PTHR30055:SF148">
    <property type="entry name" value="TETR-FAMILY TRANSCRIPTIONAL REGULATOR"/>
    <property type="match status" value="1"/>
</dbReference>
<dbReference type="InterPro" id="IPR050109">
    <property type="entry name" value="HTH-type_TetR-like_transc_reg"/>
</dbReference>
<protein>
    <submittedName>
        <fullName evidence="7">TetR family transcriptional regulator</fullName>
    </submittedName>
</protein>
<dbReference type="STRING" id="417102.CA982_22390"/>
<dbReference type="Gene3D" id="1.10.357.10">
    <property type="entry name" value="Tetracycline Repressor, domain 2"/>
    <property type="match status" value="1"/>
</dbReference>
<dbReference type="SUPFAM" id="SSF48498">
    <property type="entry name" value="Tetracyclin repressor-like, C-terminal domain"/>
    <property type="match status" value="1"/>
</dbReference>